<name>A0ABW8TGN9_9CLOT</name>
<accession>A0ABW8TGN9</accession>
<keyword evidence="1" id="KW-1133">Transmembrane helix</keyword>
<feature type="transmembrane region" description="Helical" evidence="1">
    <location>
        <begin position="49"/>
        <end position="72"/>
    </location>
</feature>
<sequence length="371" mass="42449">MTSKRIYYIDKIKVLLCLMVISIHASVCYGGSGSWYYTESTSSMTAKVVFTIFNAVVQSFSMGFFFFISAYFTPRSFNKKGTLKFLKDRFLRLGIPVIIFYFILNPTISYTLLTILYKKNLSYLSFLYHSISNLKNLGFGPLWFVTALLIFSLFYVGIKNLFKNKISIPFPNNKIIFSFIIFLGLLSFLTRLVCPTGVEILGMQLGYFPQYIFLFTLGIIAYENNWLNEIKSSCANLWFNIAIASIFILVITLLLGANSNSVDDFLGGLHWQSFIYAAWEQFMCVGVCLKFITSFRDKFNTYSSFWSSMALSSYPVYIIHAPISVLIECLIIGFSVHPFIKFSIVVTSVSVICFSLSHYVLRRLPLLKKIL</sequence>
<proteinExistence type="predicted"/>
<evidence type="ECO:0000313" key="3">
    <source>
        <dbReference type="EMBL" id="MFL0250853.1"/>
    </source>
</evidence>
<dbReference type="Proteomes" id="UP001623592">
    <property type="component" value="Unassembled WGS sequence"/>
</dbReference>
<keyword evidence="1" id="KW-0472">Membrane</keyword>
<gene>
    <name evidence="3" type="ORF">ACJDT4_10510</name>
</gene>
<keyword evidence="4" id="KW-1185">Reference proteome</keyword>
<dbReference type="InterPro" id="IPR002656">
    <property type="entry name" value="Acyl_transf_3_dom"/>
</dbReference>
<evidence type="ECO:0000259" key="2">
    <source>
        <dbReference type="Pfam" id="PF01757"/>
    </source>
</evidence>
<dbReference type="PANTHER" id="PTHR36927">
    <property type="entry name" value="BLR4337 PROTEIN"/>
    <property type="match status" value="1"/>
</dbReference>
<dbReference type="GO" id="GO:0016746">
    <property type="term" value="F:acyltransferase activity"/>
    <property type="evidence" value="ECO:0007669"/>
    <property type="project" value="UniProtKB-KW"/>
</dbReference>
<dbReference type="EMBL" id="JBJIAA010000008">
    <property type="protein sequence ID" value="MFL0250853.1"/>
    <property type="molecule type" value="Genomic_DNA"/>
</dbReference>
<feature type="transmembrane region" description="Helical" evidence="1">
    <location>
        <begin position="12"/>
        <end position="37"/>
    </location>
</feature>
<comment type="caution">
    <text evidence="3">The sequence shown here is derived from an EMBL/GenBank/DDBJ whole genome shotgun (WGS) entry which is preliminary data.</text>
</comment>
<keyword evidence="1" id="KW-0812">Transmembrane</keyword>
<dbReference type="InterPro" id="IPR050623">
    <property type="entry name" value="Glucan_succinyl_AcylTrfase"/>
</dbReference>
<feature type="transmembrane region" description="Helical" evidence="1">
    <location>
        <begin position="274"/>
        <end position="293"/>
    </location>
</feature>
<evidence type="ECO:0000313" key="4">
    <source>
        <dbReference type="Proteomes" id="UP001623592"/>
    </source>
</evidence>
<feature type="transmembrane region" description="Helical" evidence="1">
    <location>
        <begin position="314"/>
        <end position="336"/>
    </location>
</feature>
<dbReference type="RefSeq" id="WP_406787517.1">
    <property type="nucleotide sequence ID" value="NZ_JBJIAA010000008.1"/>
</dbReference>
<feature type="transmembrane region" description="Helical" evidence="1">
    <location>
        <begin position="234"/>
        <end position="254"/>
    </location>
</feature>
<feature type="domain" description="Acyltransferase 3" evidence="2">
    <location>
        <begin position="6"/>
        <end position="356"/>
    </location>
</feature>
<dbReference type="PANTHER" id="PTHR36927:SF4">
    <property type="entry name" value="BLR5718 PROTEIN"/>
    <property type="match status" value="1"/>
</dbReference>
<organism evidence="3 4">
    <name type="scientific">Clostridium neuense</name>
    <dbReference type="NCBI Taxonomy" id="1728934"/>
    <lineage>
        <taxon>Bacteria</taxon>
        <taxon>Bacillati</taxon>
        <taxon>Bacillota</taxon>
        <taxon>Clostridia</taxon>
        <taxon>Eubacteriales</taxon>
        <taxon>Clostridiaceae</taxon>
        <taxon>Clostridium</taxon>
    </lineage>
</organism>
<evidence type="ECO:0000256" key="1">
    <source>
        <dbReference type="SAM" id="Phobius"/>
    </source>
</evidence>
<feature type="transmembrane region" description="Helical" evidence="1">
    <location>
        <begin position="205"/>
        <end position="222"/>
    </location>
</feature>
<feature type="transmembrane region" description="Helical" evidence="1">
    <location>
        <begin position="342"/>
        <end position="361"/>
    </location>
</feature>
<keyword evidence="3" id="KW-0012">Acyltransferase</keyword>
<protein>
    <submittedName>
        <fullName evidence="3">Acyltransferase family protein</fullName>
    </submittedName>
</protein>
<dbReference type="Pfam" id="PF01757">
    <property type="entry name" value="Acyl_transf_3"/>
    <property type="match status" value="1"/>
</dbReference>
<feature type="transmembrane region" description="Helical" evidence="1">
    <location>
        <begin position="93"/>
        <end position="117"/>
    </location>
</feature>
<feature type="transmembrane region" description="Helical" evidence="1">
    <location>
        <begin position="137"/>
        <end position="155"/>
    </location>
</feature>
<feature type="transmembrane region" description="Helical" evidence="1">
    <location>
        <begin position="175"/>
        <end position="193"/>
    </location>
</feature>
<reference evidence="3 4" key="1">
    <citation type="submission" date="2024-11" db="EMBL/GenBank/DDBJ databases">
        <authorList>
            <person name="Heng Y.C."/>
            <person name="Lim A.C.H."/>
            <person name="Lee J.K.Y."/>
            <person name="Kittelmann S."/>
        </authorList>
    </citation>
    <scope>NUCLEOTIDE SEQUENCE [LARGE SCALE GENOMIC DNA]</scope>
    <source>
        <strain evidence="3 4">WILCCON 0114</strain>
    </source>
</reference>
<keyword evidence="3" id="KW-0808">Transferase</keyword>